<name>A0A9P4XI58_9HYPO</name>
<organism evidence="2 3">
    <name type="scientific">Trichoderma lentiforme</name>
    <dbReference type="NCBI Taxonomy" id="1567552"/>
    <lineage>
        <taxon>Eukaryota</taxon>
        <taxon>Fungi</taxon>
        <taxon>Dikarya</taxon>
        <taxon>Ascomycota</taxon>
        <taxon>Pezizomycotina</taxon>
        <taxon>Sordariomycetes</taxon>
        <taxon>Hypocreomycetidae</taxon>
        <taxon>Hypocreales</taxon>
        <taxon>Hypocreaceae</taxon>
        <taxon>Trichoderma</taxon>
    </lineage>
</organism>
<protein>
    <submittedName>
        <fullName evidence="2">Uncharacterized protein</fullName>
    </submittedName>
</protein>
<reference evidence="2 3" key="1">
    <citation type="submission" date="2018-06" db="EMBL/GenBank/DDBJ databases">
        <title>Genome analysis of cellulolytic fungus Trichoderma lentiforme CFAM-422.</title>
        <authorList>
            <person name="Steindorff A.S."/>
            <person name="Formighieri E.F."/>
            <person name="Midorikawa G.E.O."/>
            <person name="Tamietti M.S."/>
            <person name="Ramos E.Z."/>
            <person name="Silva A.S."/>
            <person name="Bon E.P.S."/>
            <person name="Mendes T.D."/>
            <person name="Damaso M.C.T."/>
            <person name="Favaro L.C.L."/>
        </authorList>
    </citation>
    <scope>NUCLEOTIDE SEQUENCE [LARGE SCALE GENOMIC DNA]</scope>
    <source>
        <strain evidence="2 3">CFAM-422</strain>
    </source>
</reference>
<dbReference type="AlphaFoldDB" id="A0A9P4XI58"/>
<sequence length="74" mass="7848">MHLAVLGQAPRADSGLAGTWQGPGRGQLRRARDQSARATGHVGAANGEKRRRLWERMGAGRAGDWVEAEKATGA</sequence>
<keyword evidence="3" id="KW-1185">Reference proteome</keyword>
<gene>
    <name evidence="2" type="ORF">CFAM422_004740</name>
</gene>
<evidence type="ECO:0000313" key="2">
    <source>
        <dbReference type="EMBL" id="KAF3073048.1"/>
    </source>
</evidence>
<evidence type="ECO:0000256" key="1">
    <source>
        <dbReference type="SAM" id="MobiDB-lite"/>
    </source>
</evidence>
<comment type="caution">
    <text evidence="2">The sequence shown here is derived from an EMBL/GenBank/DDBJ whole genome shotgun (WGS) entry which is preliminary data.</text>
</comment>
<dbReference type="EMBL" id="QLNT01000007">
    <property type="protein sequence ID" value="KAF3073048.1"/>
    <property type="molecule type" value="Genomic_DNA"/>
</dbReference>
<accession>A0A9P4XI58</accession>
<evidence type="ECO:0000313" key="3">
    <source>
        <dbReference type="Proteomes" id="UP000801864"/>
    </source>
</evidence>
<dbReference type="Proteomes" id="UP000801864">
    <property type="component" value="Unassembled WGS sequence"/>
</dbReference>
<feature type="region of interest" description="Disordered" evidence="1">
    <location>
        <begin position="1"/>
        <end position="27"/>
    </location>
</feature>
<proteinExistence type="predicted"/>